<dbReference type="InterPro" id="IPR014001">
    <property type="entry name" value="Helicase_ATP-bd"/>
</dbReference>
<dbReference type="PANTHER" id="PTHR47396">
    <property type="entry name" value="TYPE I RESTRICTION ENZYME ECOKI R PROTEIN"/>
    <property type="match status" value="1"/>
</dbReference>
<keyword evidence="2" id="KW-0547">Nucleotide-binding</keyword>
<dbReference type="GO" id="GO:0016787">
    <property type="term" value="F:hydrolase activity"/>
    <property type="evidence" value="ECO:0007669"/>
    <property type="project" value="InterPro"/>
</dbReference>
<dbReference type="InterPro" id="IPR001650">
    <property type="entry name" value="Helicase_C-like"/>
</dbReference>
<dbReference type="EMBL" id="MF285619">
    <property type="protein sequence ID" value="ASZ78849.1"/>
    <property type="molecule type" value="Genomic_DNA"/>
</dbReference>
<dbReference type="Pfam" id="PF04851">
    <property type="entry name" value="ResIII"/>
    <property type="match status" value="1"/>
</dbReference>
<reference evidence="2 3" key="1">
    <citation type="submission" date="2017-06" db="EMBL/GenBank/DDBJ databases">
        <authorList>
            <person name="Kim H.J."/>
            <person name="Triplett B.A."/>
        </authorList>
    </citation>
    <scope>NUCLEOTIDE SEQUENCE [LARGE SCALE GENOMIC DNA]</scope>
</reference>
<dbReference type="Pfam" id="PF00271">
    <property type="entry name" value="Helicase_C"/>
    <property type="match status" value="1"/>
</dbReference>
<dbReference type="Gene3D" id="3.30.780.20">
    <property type="match status" value="1"/>
</dbReference>
<dbReference type="InterPro" id="IPR049430">
    <property type="entry name" value="UvsW_N_sf"/>
</dbReference>
<evidence type="ECO:0000313" key="3">
    <source>
        <dbReference type="Proteomes" id="UP000224362"/>
    </source>
</evidence>
<accession>A0A249Y2E9</accession>
<dbReference type="Gene3D" id="3.40.50.300">
    <property type="entry name" value="P-loop containing nucleotide triphosphate hydrolases"/>
    <property type="match status" value="2"/>
</dbReference>
<keyword evidence="2" id="KW-0067">ATP-binding</keyword>
<evidence type="ECO:0000259" key="1">
    <source>
        <dbReference type="PROSITE" id="PS51192"/>
    </source>
</evidence>
<dbReference type="InterPro" id="IPR050742">
    <property type="entry name" value="Helicase_Restrict-Modif_Enz"/>
</dbReference>
<dbReference type="InterPro" id="IPR027417">
    <property type="entry name" value="P-loop_NTPase"/>
</dbReference>
<organism evidence="2 3">
    <name type="scientific">Serratia phage 2050H1</name>
    <dbReference type="NCBI Taxonomy" id="2024250"/>
    <lineage>
        <taxon>Viruses</taxon>
        <taxon>Duplodnaviria</taxon>
        <taxon>Heunggongvirae</taxon>
        <taxon>Uroviricota</taxon>
        <taxon>Caudoviricetes</taxon>
        <taxon>Pantevenvirales</taxon>
        <taxon>Ackermannviridae</taxon>
        <taxon>Miltonvirus</taxon>
        <taxon>Miltonvirus MAM1</taxon>
    </lineage>
</organism>
<dbReference type="Proteomes" id="UP000224362">
    <property type="component" value="Segment"/>
</dbReference>
<name>A0A249Y2E9_9CAUD</name>
<dbReference type="GO" id="GO:0005524">
    <property type="term" value="F:ATP binding"/>
    <property type="evidence" value="ECO:0007669"/>
    <property type="project" value="InterPro"/>
</dbReference>
<dbReference type="GO" id="GO:0003677">
    <property type="term" value="F:DNA binding"/>
    <property type="evidence" value="ECO:0007669"/>
    <property type="project" value="InterPro"/>
</dbReference>
<dbReference type="SUPFAM" id="SSF52540">
    <property type="entry name" value="P-loop containing nucleoside triphosphate hydrolases"/>
    <property type="match status" value="2"/>
</dbReference>
<protein>
    <submittedName>
        <fullName evidence="2">RNA-DNA and DNA-DNA helicase</fullName>
    </submittedName>
</protein>
<keyword evidence="2" id="KW-0347">Helicase</keyword>
<dbReference type="SMART" id="SM00487">
    <property type="entry name" value="DEXDc"/>
    <property type="match status" value="1"/>
</dbReference>
<keyword evidence="2" id="KW-0378">Hydrolase</keyword>
<proteinExistence type="predicted"/>
<sequence length="499" mass="57625">MAHVYIEKVNEVRMRVICNDEGFHADLYEYFKFPDPTFEPTSFSRWDGMVRFYQKSSGLIDIGLLFQLFQFVRENGHTMELDPRLKYVNDTTAEEIKEYLMELNMSIRMEDGSYSHAESRDYQFDCVWTAIKQTRCVLQAATSAGKSMVLYVMARYYRGRREALQSSLKTLIVVPSVHLVTQLFDNFVEYSHFNGFNSDSNVHLIYGGADKDTTKPIVISTWQGIQDQPKEWFQQFGDIVVDEAHTAKAEKLSYIMNSCVNCDQRLGLTGTLANDDLNAMRVLSHFGAFKKIITARELIDQGYAADIEIMMVELQYGMEDRHKVTADYKQEIEFLISHDLRNKFILMLAKTLKGNTAIMFDRVDAHMKVIFEELCKVKDNVYMINGEVPPKVRAQIQKAVEAGDEVTLLGTYGTMQQGVSIKKLHNLVLAHPSKSYIRVIQTLGRLMRMHSSKQKARIFDMVDNLSLRGRPNHALRHSIERHRFYKEEKHPVTMKKVAL</sequence>
<evidence type="ECO:0000313" key="2">
    <source>
        <dbReference type="EMBL" id="ASZ78849.1"/>
    </source>
</evidence>
<gene>
    <name evidence="2" type="ORF">2050H1_083</name>
</gene>
<dbReference type="InterPro" id="IPR006935">
    <property type="entry name" value="Helicase/UvrB_N"/>
</dbReference>
<dbReference type="PANTHER" id="PTHR47396:SF1">
    <property type="entry name" value="ATP-DEPENDENT HELICASE IRC3-RELATED"/>
    <property type="match status" value="1"/>
</dbReference>
<dbReference type="GO" id="GO:0004386">
    <property type="term" value="F:helicase activity"/>
    <property type="evidence" value="ECO:0007669"/>
    <property type="project" value="UniProtKB-KW"/>
</dbReference>
<dbReference type="PROSITE" id="PS51192">
    <property type="entry name" value="HELICASE_ATP_BIND_1"/>
    <property type="match status" value="1"/>
</dbReference>
<feature type="domain" description="Helicase ATP-binding" evidence="1">
    <location>
        <begin position="127"/>
        <end position="290"/>
    </location>
</feature>